<keyword evidence="1" id="KW-0723">Serine/threonine-protein kinase</keyword>
<evidence type="ECO:0000256" key="1">
    <source>
        <dbReference type="ARBA" id="ARBA00022527"/>
    </source>
</evidence>
<dbReference type="CDD" id="cd16936">
    <property type="entry name" value="HATPase_RsbW-like"/>
    <property type="match status" value="1"/>
</dbReference>
<dbReference type="PANTHER" id="PTHR35526">
    <property type="entry name" value="ANTI-SIGMA-F FACTOR RSBW-RELATED"/>
    <property type="match status" value="1"/>
</dbReference>
<protein>
    <recommendedName>
        <fullName evidence="6">Regulator of sigma factor</fullName>
    </recommendedName>
</protein>
<dbReference type="InterPro" id="IPR003594">
    <property type="entry name" value="HATPase_dom"/>
</dbReference>
<dbReference type="InterPro" id="IPR047718">
    <property type="entry name" value="RsbA-like_anti_sig"/>
</dbReference>
<dbReference type="GO" id="GO:0004674">
    <property type="term" value="F:protein serine/threonine kinase activity"/>
    <property type="evidence" value="ECO:0007669"/>
    <property type="project" value="UniProtKB-KW"/>
</dbReference>
<dbReference type="AlphaFoldDB" id="A0A6J4IGI1"/>
<gene>
    <name evidence="5" type="ORF">AVDCRST_MAG41-1916</name>
</gene>
<dbReference type="InterPro" id="IPR036890">
    <property type="entry name" value="HATPase_C_sf"/>
</dbReference>
<dbReference type="NCBIfam" id="NF041045">
    <property type="entry name" value="RsbA_anti_sig"/>
    <property type="match status" value="1"/>
</dbReference>
<dbReference type="InterPro" id="IPR050267">
    <property type="entry name" value="Anti-sigma-factor_SerPK"/>
</dbReference>
<dbReference type="Pfam" id="PF13581">
    <property type="entry name" value="HATPase_c_2"/>
    <property type="match status" value="1"/>
</dbReference>
<evidence type="ECO:0008006" key="6">
    <source>
        <dbReference type="Google" id="ProtNLM"/>
    </source>
</evidence>
<evidence type="ECO:0000259" key="3">
    <source>
        <dbReference type="Pfam" id="PF13581"/>
    </source>
</evidence>
<dbReference type="PANTHER" id="PTHR35526:SF3">
    <property type="entry name" value="ANTI-SIGMA-F FACTOR RSBW"/>
    <property type="match status" value="1"/>
</dbReference>
<proteinExistence type="predicted"/>
<name>A0A6J4IGI1_9ACTN</name>
<sequence length="328" mass="35712">MRVTIRGGDGSAEHHAGGPADRHGSDALVYGSDDELVEVAVPFLRAGLDGGEAVALLCAQPRATLLAGAVGEHPRLTVLSPPRGWRRPIEALQDDQRLIEEGVAAGRRVRIVADSDFGPGPVDWSEWARFEAVAHHAARAYPVSRLCLLDRRQAPPEVLAASGRLHPARYEHGVRVPSRTYAEPAENVRRDAYVGHDPMTDLPPTIRAEELTAADLAVLRHSVTAELDRRGVPPWRVHEFIVAVSEIVANALRHGRPPVRARLWSTARRVLCTVTDTGAGFDYPLSGYLPVEQGRAGLGLYLSRQLADQVNICWTPDGFTVRLALVLP</sequence>
<feature type="compositionally biased region" description="Basic and acidic residues" evidence="2">
    <location>
        <begin position="11"/>
        <end position="24"/>
    </location>
</feature>
<reference evidence="5" key="1">
    <citation type="submission" date="2020-02" db="EMBL/GenBank/DDBJ databases">
        <authorList>
            <person name="Meier V. D."/>
        </authorList>
    </citation>
    <scope>NUCLEOTIDE SEQUENCE</scope>
    <source>
        <strain evidence="5">AVDCRST_MAG41</strain>
    </source>
</reference>
<dbReference type="Pfam" id="PF14417">
    <property type="entry name" value="MEDS"/>
    <property type="match status" value="1"/>
</dbReference>
<dbReference type="EMBL" id="CADCTP010000178">
    <property type="protein sequence ID" value="CAA9251455.1"/>
    <property type="molecule type" value="Genomic_DNA"/>
</dbReference>
<organism evidence="5">
    <name type="scientific">uncultured Mycobacteriales bacterium</name>
    <dbReference type="NCBI Taxonomy" id="581187"/>
    <lineage>
        <taxon>Bacteria</taxon>
        <taxon>Bacillati</taxon>
        <taxon>Actinomycetota</taxon>
        <taxon>Actinomycetes</taxon>
        <taxon>Mycobacteriales</taxon>
        <taxon>environmental samples</taxon>
    </lineage>
</organism>
<evidence type="ECO:0000259" key="4">
    <source>
        <dbReference type="Pfam" id="PF14417"/>
    </source>
</evidence>
<dbReference type="InterPro" id="IPR025847">
    <property type="entry name" value="MEDS_domain"/>
</dbReference>
<keyword evidence="1" id="KW-0418">Kinase</keyword>
<keyword evidence="1" id="KW-0808">Transferase</keyword>
<evidence type="ECO:0000256" key="2">
    <source>
        <dbReference type="SAM" id="MobiDB-lite"/>
    </source>
</evidence>
<dbReference type="Gene3D" id="3.30.565.10">
    <property type="entry name" value="Histidine kinase-like ATPase, C-terminal domain"/>
    <property type="match status" value="1"/>
</dbReference>
<dbReference type="SUPFAM" id="SSF55874">
    <property type="entry name" value="ATPase domain of HSP90 chaperone/DNA topoisomerase II/histidine kinase"/>
    <property type="match status" value="1"/>
</dbReference>
<feature type="domain" description="Histidine kinase/HSP90-like ATPase" evidence="3">
    <location>
        <begin position="212"/>
        <end position="323"/>
    </location>
</feature>
<accession>A0A6J4IGI1</accession>
<evidence type="ECO:0000313" key="5">
    <source>
        <dbReference type="EMBL" id="CAA9251455.1"/>
    </source>
</evidence>
<feature type="domain" description="MEDS" evidence="4">
    <location>
        <begin position="27"/>
        <end position="167"/>
    </location>
</feature>
<feature type="region of interest" description="Disordered" evidence="2">
    <location>
        <begin position="1"/>
        <end position="24"/>
    </location>
</feature>